<dbReference type="InterPro" id="IPR006760">
    <property type="entry name" value="Endosulphine"/>
</dbReference>
<protein>
    <submittedName>
        <fullName evidence="3">Uncharacterized protein</fullName>
    </submittedName>
</protein>
<dbReference type="PANTHER" id="PTHR34804">
    <property type="entry name" value="CAMP-REGULATED PHOSPHOPROTEIN 19-RELATED PROTEIN"/>
    <property type="match status" value="1"/>
</dbReference>
<evidence type="ECO:0000256" key="1">
    <source>
        <dbReference type="ARBA" id="ARBA00010520"/>
    </source>
</evidence>
<comment type="similarity">
    <text evidence="1 2">Belongs to the endosulfine family.</text>
</comment>
<sequence length="89" mass="10123">MQDHERSYFDSADWVLGKQGTSAKSNTAVESLKPKLKVFLYLTVLLVSNFQDLPSHLLVWLLCYRRSSALLTISFHPEGRLALPVSKMQ</sequence>
<evidence type="ECO:0000256" key="2">
    <source>
        <dbReference type="RuleBase" id="RU363120"/>
    </source>
</evidence>
<dbReference type="PANTHER" id="PTHR34804:SF5">
    <property type="entry name" value="CAMP-REGULATED PHOSPHOPROTEIN 19-RELATED PROTEIN"/>
    <property type="match status" value="1"/>
</dbReference>
<comment type="caution">
    <text evidence="3">The sequence shown here is derived from an EMBL/GenBank/DDBJ whole genome shotgun (WGS) entry which is preliminary data.</text>
</comment>
<dbReference type="AlphaFoldDB" id="A0A8J5G072"/>
<accession>A0A8J5G072</accession>
<organism evidence="3 4">
    <name type="scientific">Zingiber officinale</name>
    <name type="common">Ginger</name>
    <name type="synonym">Amomum zingiber</name>
    <dbReference type="NCBI Taxonomy" id="94328"/>
    <lineage>
        <taxon>Eukaryota</taxon>
        <taxon>Viridiplantae</taxon>
        <taxon>Streptophyta</taxon>
        <taxon>Embryophyta</taxon>
        <taxon>Tracheophyta</taxon>
        <taxon>Spermatophyta</taxon>
        <taxon>Magnoliopsida</taxon>
        <taxon>Liliopsida</taxon>
        <taxon>Zingiberales</taxon>
        <taxon>Zingiberaceae</taxon>
        <taxon>Zingiber</taxon>
    </lineage>
</organism>
<reference evidence="3 4" key="1">
    <citation type="submission" date="2020-08" db="EMBL/GenBank/DDBJ databases">
        <title>Plant Genome Project.</title>
        <authorList>
            <person name="Zhang R.-G."/>
        </authorList>
    </citation>
    <scope>NUCLEOTIDE SEQUENCE [LARGE SCALE GENOMIC DNA]</scope>
    <source>
        <tissue evidence="3">Rhizome</tissue>
    </source>
</reference>
<gene>
    <name evidence="3" type="ORF">ZIOFF_045984</name>
</gene>
<proteinExistence type="inferred from homology"/>
<evidence type="ECO:0000313" key="3">
    <source>
        <dbReference type="EMBL" id="KAG6498075.1"/>
    </source>
</evidence>
<name>A0A8J5G072_ZINOF</name>
<evidence type="ECO:0000313" key="4">
    <source>
        <dbReference type="Proteomes" id="UP000734854"/>
    </source>
</evidence>
<dbReference type="Proteomes" id="UP000734854">
    <property type="component" value="Unassembled WGS sequence"/>
</dbReference>
<dbReference type="Pfam" id="PF04667">
    <property type="entry name" value="Endosulfine"/>
    <property type="match status" value="1"/>
</dbReference>
<keyword evidence="4" id="KW-1185">Reference proteome</keyword>
<dbReference type="EMBL" id="JACMSC010000012">
    <property type="protein sequence ID" value="KAG6498075.1"/>
    <property type="molecule type" value="Genomic_DNA"/>
</dbReference>